<name>A0A382BLY8_9ZZZZ</name>
<dbReference type="InterPro" id="IPR013785">
    <property type="entry name" value="Aldolase_TIM"/>
</dbReference>
<gene>
    <name evidence="1" type="ORF">METZ01_LOCUS167503</name>
</gene>
<dbReference type="EMBL" id="UINC01030367">
    <property type="protein sequence ID" value="SVB14649.1"/>
    <property type="molecule type" value="Genomic_DNA"/>
</dbReference>
<protein>
    <submittedName>
        <fullName evidence="1">Uncharacterized protein</fullName>
    </submittedName>
</protein>
<reference evidence="1" key="1">
    <citation type="submission" date="2018-05" db="EMBL/GenBank/DDBJ databases">
        <authorList>
            <person name="Lanie J.A."/>
            <person name="Ng W.-L."/>
            <person name="Kazmierczak K.M."/>
            <person name="Andrzejewski T.M."/>
            <person name="Davidsen T.M."/>
            <person name="Wayne K.J."/>
            <person name="Tettelin H."/>
            <person name="Glass J.I."/>
            <person name="Rusch D."/>
            <person name="Podicherti R."/>
            <person name="Tsui H.-C.T."/>
            <person name="Winkler M.E."/>
        </authorList>
    </citation>
    <scope>NUCLEOTIDE SEQUENCE</scope>
</reference>
<proteinExistence type="predicted"/>
<dbReference type="AlphaFoldDB" id="A0A382BLY8"/>
<evidence type="ECO:0000313" key="1">
    <source>
        <dbReference type="EMBL" id="SVB14649.1"/>
    </source>
</evidence>
<dbReference type="Gene3D" id="3.20.20.70">
    <property type="entry name" value="Aldolase class I"/>
    <property type="match status" value="1"/>
</dbReference>
<sequence length="40" mass="4278">MGTGTNDKLLRRVASVLPCRVGGGIRTIDRACEVLEYGAE</sequence>
<accession>A0A382BLY8</accession>
<feature type="non-terminal residue" evidence="1">
    <location>
        <position position="40"/>
    </location>
</feature>
<organism evidence="1">
    <name type="scientific">marine metagenome</name>
    <dbReference type="NCBI Taxonomy" id="408172"/>
    <lineage>
        <taxon>unclassified sequences</taxon>
        <taxon>metagenomes</taxon>
        <taxon>ecological metagenomes</taxon>
    </lineage>
</organism>